<dbReference type="Pfam" id="PF00005">
    <property type="entry name" value="ABC_tran"/>
    <property type="match status" value="1"/>
</dbReference>
<proteinExistence type="predicted"/>
<evidence type="ECO:0000256" key="9">
    <source>
        <dbReference type="ARBA" id="ARBA00023136"/>
    </source>
</evidence>
<dbReference type="InterPro" id="IPR003593">
    <property type="entry name" value="AAA+_ATPase"/>
</dbReference>
<dbReference type="GO" id="GO:0140359">
    <property type="term" value="F:ABC-type transporter activity"/>
    <property type="evidence" value="ECO:0007669"/>
    <property type="project" value="InterPro"/>
</dbReference>
<evidence type="ECO:0000256" key="3">
    <source>
        <dbReference type="ARBA" id="ARBA00022475"/>
    </source>
</evidence>
<dbReference type="InterPro" id="IPR017871">
    <property type="entry name" value="ABC_transporter-like_CS"/>
</dbReference>
<evidence type="ECO:0000256" key="5">
    <source>
        <dbReference type="ARBA" id="ARBA00022741"/>
    </source>
</evidence>
<dbReference type="FunFam" id="3.40.50.300:FF:000299">
    <property type="entry name" value="ABC transporter ATP-binding protein/permease"/>
    <property type="match status" value="1"/>
</dbReference>
<dbReference type="GO" id="GO:0034040">
    <property type="term" value="F:ATPase-coupled lipid transmembrane transporter activity"/>
    <property type="evidence" value="ECO:0007669"/>
    <property type="project" value="TreeGrafter"/>
</dbReference>
<dbReference type="InterPro" id="IPR003439">
    <property type="entry name" value="ABC_transporter-like_ATP-bd"/>
</dbReference>
<evidence type="ECO:0000256" key="7">
    <source>
        <dbReference type="ARBA" id="ARBA00022840"/>
    </source>
</evidence>
<keyword evidence="2" id="KW-0813">Transport</keyword>
<keyword evidence="4 10" id="KW-0812">Transmembrane</keyword>
<name>A0A268EZ64_9BACL</name>
<evidence type="ECO:0000313" key="14">
    <source>
        <dbReference type="Proteomes" id="UP000215596"/>
    </source>
</evidence>
<feature type="domain" description="ABC transmembrane type-1" evidence="12">
    <location>
        <begin position="23"/>
        <end position="281"/>
    </location>
</feature>
<protein>
    <submittedName>
        <fullName evidence="13">Multidrug ABC transporter</fullName>
    </submittedName>
</protein>
<dbReference type="SUPFAM" id="SSF52540">
    <property type="entry name" value="P-loop containing nucleoside triphosphate hydrolases"/>
    <property type="match status" value="1"/>
</dbReference>
<evidence type="ECO:0000256" key="2">
    <source>
        <dbReference type="ARBA" id="ARBA00022448"/>
    </source>
</evidence>
<dbReference type="PANTHER" id="PTHR24221">
    <property type="entry name" value="ATP-BINDING CASSETTE SUB-FAMILY B"/>
    <property type="match status" value="1"/>
</dbReference>
<dbReference type="Proteomes" id="UP000215596">
    <property type="component" value="Unassembled WGS sequence"/>
</dbReference>
<dbReference type="Gene3D" id="3.40.50.300">
    <property type="entry name" value="P-loop containing nucleotide triphosphate hydrolases"/>
    <property type="match status" value="1"/>
</dbReference>
<sequence length="601" mass="67514">MKDLFYYVRKLRQIAGGRLYLNMFLILLISLLEGIGLYLIIPLLGLVGVFQGDMGGVPLVSHLLELLRSWSWEPSLTSVLILFVIIVGGQALLTRSQSILNAAILQKFIRTLRMETYEGLLHAKWAFFLRKRKSDFHHVMSNELGRVNQGTFLFLQMISSLLFTLVQIGLAFWLSPVLTLTVLISGGLLALFGRRFIRKSKSIGEQTSELSKRYFAGITDHFSGIKDIKSNRLEQSHLSWFSRLSGQMEENFIRFGRINALSQLIYRLSSVVLIAGFVFLALEVLRTPAESLLVVVLIFTRLWPRFISIQTSSEQLVSNLPAFRTMRQLQQEYEAEREMTGAVSAAVAPRLHMQEGIECRDVDYRYDPSSAEYALSGIRVFIPANRMTAIVGKSGAGKSTLIDLVMGMIQPERGEVLVDGRSIKDQTQLMALRNAVGYVAQDPFLFNESIRDNLKLVAPEATDEELWAALEFSSSDDFVRRLPQGLDTVIGDRGIRLSGGERQRIVLARAILKRPSILVLDEATSALDSDNERRIQEALDKLKGSMTVIVIAHRLSTIRHADQVIVLEQGQVVQQGGYQQLAQESKGTFRQLLNYQTGSSL</sequence>
<keyword evidence="5" id="KW-0547">Nucleotide-binding</keyword>
<dbReference type="GO" id="GO:0005524">
    <property type="term" value="F:ATP binding"/>
    <property type="evidence" value="ECO:0007669"/>
    <property type="project" value="UniProtKB-KW"/>
</dbReference>
<comment type="caution">
    <text evidence="13">The sequence shown here is derived from an EMBL/GenBank/DDBJ whole genome shotgun (WGS) entry which is preliminary data.</text>
</comment>
<keyword evidence="7" id="KW-0067">ATP-binding</keyword>
<evidence type="ECO:0000256" key="1">
    <source>
        <dbReference type="ARBA" id="ARBA00004651"/>
    </source>
</evidence>
<dbReference type="GO" id="GO:0016887">
    <property type="term" value="F:ATP hydrolysis activity"/>
    <property type="evidence" value="ECO:0007669"/>
    <property type="project" value="InterPro"/>
</dbReference>
<keyword evidence="8 10" id="KW-1133">Transmembrane helix</keyword>
<dbReference type="SMART" id="SM00382">
    <property type="entry name" value="AAA"/>
    <property type="match status" value="1"/>
</dbReference>
<dbReference type="Pfam" id="PF00664">
    <property type="entry name" value="ABC_membrane"/>
    <property type="match status" value="1"/>
</dbReference>
<dbReference type="InterPro" id="IPR027417">
    <property type="entry name" value="P-loop_NTPase"/>
</dbReference>
<dbReference type="PROSITE" id="PS50929">
    <property type="entry name" value="ABC_TM1F"/>
    <property type="match status" value="1"/>
</dbReference>
<dbReference type="InterPro" id="IPR039421">
    <property type="entry name" value="Type_1_exporter"/>
</dbReference>
<evidence type="ECO:0000259" key="11">
    <source>
        <dbReference type="PROSITE" id="PS50893"/>
    </source>
</evidence>
<evidence type="ECO:0000256" key="4">
    <source>
        <dbReference type="ARBA" id="ARBA00022692"/>
    </source>
</evidence>
<feature type="transmembrane region" description="Helical" evidence="10">
    <location>
        <begin position="264"/>
        <end position="282"/>
    </location>
</feature>
<dbReference type="AlphaFoldDB" id="A0A268EZ64"/>
<accession>A0A268EZ64</accession>
<evidence type="ECO:0000313" key="13">
    <source>
        <dbReference type="EMBL" id="PAD78413.1"/>
    </source>
</evidence>
<feature type="transmembrane region" description="Helical" evidence="10">
    <location>
        <begin position="21"/>
        <end position="50"/>
    </location>
</feature>
<keyword evidence="3" id="KW-1003">Cell membrane</keyword>
<dbReference type="InterPro" id="IPR036640">
    <property type="entry name" value="ABC1_TM_sf"/>
</dbReference>
<keyword evidence="6" id="KW-0645">Protease</keyword>
<evidence type="ECO:0000256" key="8">
    <source>
        <dbReference type="ARBA" id="ARBA00022989"/>
    </source>
</evidence>
<reference evidence="13 14" key="1">
    <citation type="submission" date="2017-07" db="EMBL/GenBank/DDBJ databases">
        <title>Isolation and whole genome analysis of endospore-forming bacteria from heroin.</title>
        <authorList>
            <person name="Kalinowski J."/>
            <person name="Ahrens B."/>
            <person name="Al-Dilaimi A."/>
            <person name="Winkler A."/>
            <person name="Wibberg D."/>
            <person name="Schleenbecker U."/>
            <person name="Ruckert C."/>
            <person name="Wolfel R."/>
            <person name="Grass G."/>
        </authorList>
    </citation>
    <scope>NUCLEOTIDE SEQUENCE [LARGE SCALE GENOMIC DNA]</scope>
    <source>
        <strain evidence="13 14">7537-G1</strain>
    </source>
</reference>
<dbReference type="EMBL" id="NPBY01000021">
    <property type="protein sequence ID" value="PAD78413.1"/>
    <property type="molecule type" value="Genomic_DNA"/>
</dbReference>
<feature type="transmembrane region" description="Helical" evidence="10">
    <location>
        <begin position="70"/>
        <end position="93"/>
    </location>
</feature>
<keyword evidence="6" id="KW-0378">Hydrolase</keyword>
<dbReference type="InterPro" id="IPR011527">
    <property type="entry name" value="ABC1_TM_dom"/>
</dbReference>
<comment type="subcellular location">
    <subcellularLocation>
        <location evidence="1">Cell membrane</location>
        <topology evidence="1">Multi-pass membrane protein</topology>
    </subcellularLocation>
</comment>
<gene>
    <name evidence="13" type="ORF">CHH67_06520</name>
</gene>
<keyword evidence="6" id="KW-0788">Thiol protease</keyword>
<keyword evidence="9 10" id="KW-0472">Membrane</keyword>
<feature type="transmembrane region" description="Helical" evidence="10">
    <location>
        <begin position="150"/>
        <end position="166"/>
    </location>
</feature>
<evidence type="ECO:0000259" key="12">
    <source>
        <dbReference type="PROSITE" id="PS50929"/>
    </source>
</evidence>
<evidence type="ECO:0000256" key="6">
    <source>
        <dbReference type="ARBA" id="ARBA00022807"/>
    </source>
</evidence>
<dbReference type="Gene3D" id="1.20.1560.10">
    <property type="entry name" value="ABC transporter type 1, transmembrane domain"/>
    <property type="match status" value="1"/>
</dbReference>
<dbReference type="PROSITE" id="PS50893">
    <property type="entry name" value="ABC_TRANSPORTER_2"/>
    <property type="match status" value="1"/>
</dbReference>
<dbReference type="SUPFAM" id="SSF90123">
    <property type="entry name" value="ABC transporter transmembrane region"/>
    <property type="match status" value="1"/>
</dbReference>
<feature type="transmembrane region" description="Helical" evidence="10">
    <location>
        <begin position="172"/>
        <end position="192"/>
    </location>
</feature>
<evidence type="ECO:0000256" key="10">
    <source>
        <dbReference type="SAM" id="Phobius"/>
    </source>
</evidence>
<organism evidence="13 14">
    <name type="scientific">Paenibacillus campinasensis</name>
    <dbReference type="NCBI Taxonomy" id="66347"/>
    <lineage>
        <taxon>Bacteria</taxon>
        <taxon>Bacillati</taxon>
        <taxon>Bacillota</taxon>
        <taxon>Bacilli</taxon>
        <taxon>Bacillales</taxon>
        <taxon>Paenibacillaceae</taxon>
        <taxon>Paenibacillus</taxon>
    </lineage>
</organism>
<feature type="domain" description="ABC transporter" evidence="11">
    <location>
        <begin position="357"/>
        <end position="594"/>
    </location>
</feature>
<dbReference type="PROSITE" id="PS00211">
    <property type="entry name" value="ABC_TRANSPORTER_1"/>
    <property type="match status" value="1"/>
</dbReference>
<dbReference type="OrthoDB" id="9770415at2"/>
<dbReference type="GO" id="GO:0005886">
    <property type="term" value="C:plasma membrane"/>
    <property type="evidence" value="ECO:0007669"/>
    <property type="project" value="UniProtKB-SubCell"/>
</dbReference>
<dbReference type="GO" id="GO:0008234">
    <property type="term" value="F:cysteine-type peptidase activity"/>
    <property type="evidence" value="ECO:0007669"/>
    <property type="project" value="UniProtKB-KW"/>
</dbReference>
<dbReference type="PANTHER" id="PTHR24221:SF654">
    <property type="entry name" value="ATP-BINDING CASSETTE SUB-FAMILY B MEMBER 6"/>
    <property type="match status" value="1"/>
</dbReference>